<feature type="region of interest" description="Disordered" evidence="1">
    <location>
        <begin position="25"/>
        <end position="95"/>
    </location>
</feature>
<evidence type="ECO:0000256" key="1">
    <source>
        <dbReference type="SAM" id="MobiDB-lite"/>
    </source>
</evidence>
<evidence type="ECO:0000313" key="3">
    <source>
        <dbReference type="Proteomes" id="UP001152795"/>
    </source>
</evidence>
<evidence type="ECO:0000313" key="2">
    <source>
        <dbReference type="EMBL" id="CAB4017514.1"/>
    </source>
</evidence>
<proteinExistence type="predicted"/>
<dbReference type="EMBL" id="CACRXK020009576">
    <property type="protein sequence ID" value="CAB4017514.1"/>
    <property type="molecule type" value="Genomic_DNA"/>
</dbReference>
<accession>A0A7D9J026</accession>
<feature type="compositionally biased region" description="Basic and acidic residues" evidence="1">
    <location>
        <begin position="36"/>
        <end position="49"/>
    </location>
</feature>
<gene>
    <name evidence="2" type="ORF">PACLA_8A021339</name>
</gene>
<dbReference type="AlphaFoldDB" id="A0A7D9J026"/>
<feature type="compositionally biased region" description="Polar residues" evidence="1">
    <location>
        <begin position="53"/>
        <end position="66"/>
    </location>
</feature>
<organism evidence="2 3">
    <name type="scientific">Paramuricea clavata</name>
    <name type="common">Red gorgonian</name>
    <name type="synonym">Violescent sea-whip</name>
    <dbReference type="NCBI Taxonomy" id="317549"/>
    <lineage>
        <taxon>Eukaryota</taxon>
        <taxon>Metazoa</taxon>
        <taxon>Cnidaria</taxon>
        <taxon>Anthozoa</taxon>
        <taxon>Octocorallia</taxon>
        <taxon>Malacalcyonacea</taxon>
        <taxon>Plexauridae</taxon>
        <taxon>Paramuricea</taxon>
    </lineage>
</organism>
<feature type="compositionally biased region" description="Basic and acidic residues" evidence="1">
    <location>
        <begin position="67"/>
        <end position="88"/>
    </location>
</feature>
<protein>
    <submittedName>
        <fullName evidence="2">Uncharacterized protein</fullName>
    </submittedName>
</protein>
<keyword evidence="3" id="KW-1185">Reference proteome</keyword>
<name>A0A7D9J026_PARCT</name>
<reference evidence="2" key="1">
    <citation type="submission" date="2020-04" db="EMBL/GenBank/DDBJ databases">
        <authorList>
            <person name="Alioto T."/>
            <person name="Alioto T."/>
            <person name="Gomez Garrido J."/>
        </authorList>
    </citation>
    <scope>NUCLEOTIDE SEQUENCE</scope>
    <source>
        <strain evidence="2">A484AB</strain>
    </source>
</reference>
<comment type="caution">
    <text evidence="2">The sequence shown here is derived from an EMBL/GenBank/DDBJ whole genome shotgun (WGS) entry which is preliminary data.</text>
</comment>
<sequence length="116" mass="13004">MSTCNDETPTWASMSSLPPTYMVQTSNSFELLTGTDSDHDQDQTDKPTKTTEITEPNTVSQYSPTTNKEDPESKKNESETPKKVDPPNHHKPINAETIILCYSNGRYLKPELLCPN</sequence>
<dbReference type="Proteomes" id="UP001152795">
    <property type="component" value="Unassembled WGS sequence"/>
</dbReference>